<dbReference type="Gene3D" id="3.40.50.300">
    <property type="entry name" value="P-loop containing nucleotide triphosphate hydrolases"/>
    <property type="match status" value="1"/>
</dbReference>
<dbReference type="GO" id="GO:0043024">
    <property type="term" value="F:ribosomal small subunit binding"/>
    <property type="evidence" value="ECO:0007669"/>
    <property type="project" value="TreeGrafter"/>
</dbReference>
<dbReference type="InterPro" id="IPR005662">
    <property type="entry name" value="GTPase_Era-like"/>
</dbReference>
<reference evidence="4" key="1">
    <citation type="submission" date="2020-08" db="EMBL/GenBank/DDBJ databases">
        <title>Whole genome shotgun sequence of Actinocatenispora sera NBRC 101916.</title>
        <authorList>
            <person name="Komaki H."/>
            <person name="Tamura T."/>
        </authorList>
    </citation>
    <scope>NUCLEOTIDE SEQUENCE</scope>
    <source>
        <strain evidence="4">NBRC 101916</strain>
    </source>
</reference>
<dbReference type="GO" id="GO:0005829">
    <property type="term" value="C:cytosol"/>
    <property type="evidence" value="ECO:0007669"/>
    <property type="project" value="TreeGrafter"/>
</dbReference>
<evidence type="ECO:0000313" key="4">
    <source>
        <dbReference type="EMBL" id="BCJ26949.1"/>
    </source>
</evidence>
<dbReference type="KEGG" id="aser:Asera_10570"/>
<feature type="compositionally biased region" description="Low complexity" evidence="1">
    <location>
        <begin position="846"/>
        <end position="910"/>
    </location>
</feature>
<dbReference type="EMBL" id="AP023354">
    <property type="protein sequence ID" value="BCJ26949.1"/>
    <property type="molecule type" value="Genomic_DNA"/>
</dbReference>
<feature type="compositionally biased region" description="Basic and acidic residues" evidence="1">
    <location>
        <begin position="927"/>
        <end position="946"/>
    </location>
</feature>
<name>A0A810KX78_9ACTN</name>
<dbReference type="GO" id="GO:0005525">
    <property type="term" value="F:GTP binding"/>
    <property type="evidence" value="ECO:0007669"/>
    <property type="project" value="InterPro"/>
</dbReference>
<dbReference type="SUPFAM" id="SSF52540">
    <property type="entry name" value="P-loop containing nucleoside triphosphate hydrolases"/>
    <property type="match status" value="1"/>
</dbReference>
<keyword evidence="2" id="KW-1133">Transmembrane helix</keyword>
<feature type="domain" description="G" evidence="3">
    <location>
        <begin position="518"/>
        <end position="658"/>
    </location>
</feature>
<evidence type="ECO:0000259" key="3">
    <source>
        <dbReference type="Pfam" id="PF01926"/>
    </source>
</evidence>
<feature type="transmembrane region" description="Helical" evidence="2">
    <location>
        <begin position="1002"/>
        <end position="1027"/>
    </location>
</feature>
<organism evidence="4 5">
    <name type="scientific">Actinocatenispora sera</name>
    <dbReference type="NCBI Taxonomy" id="390989"/>
    <lineage>
        <taxon>Bacteria</taxon>
        <taxon>Bacillati</taxon>
        <taxon>Actinomycetota</taxon>
        <taxon>Actinomycetes</taxon>
        <taxon>Micromonosporales</taxon>
        <taxon>Micromonosporaceae</taxon>
        <taxon>Actinocatenispora</taxon>
    </lineage>
</organism>
<feature type="region of interest" description="Disordered" evidence="1">
    <location>
        <begin position="1"/>
        <end position="468"/>
    </location>
</feature>
<evidence type="ECO:0000313" key="5">
    <source>
        <dbReference type="Proteomes" id="UP000680750"/>
    </source>
</evidence>
<feature type="transmembrane region" description="Helical" evidence="2">
    <location>
        <begin position="1039"/>
        <end position="1063"/>
    </location>
</feature>
<evidence type="ECO:0000256" key="2">
    <source>
        <dbReference type="SAM" id="Phobius"/>
    </source>
</evidence>
<dbReference type="GO" id="GO:0019843">
    <property type="term" value="F:rRNA binding"/>
    <property type="evidence" value="ECO:0007669"/>
    <property type="project" value="TreeGrafter"/>
</dbReference>
<evidence type="ECO:0000256" key="1">
    <source>
        <dbReference type="SAM" id="MobiDB-lite"/>
    </source>
</evidence>
<dbReference type="PANTHER" id="PTHR42698:SF1">
    <property type="entry name" value="GTPASE ERA, MITOCHONDRIAL"/>
    <property type="match status" value="1"/>
</dbReference>
<dbReference type="InterPro" id="IPR027417">
    <property type="entry name" value="P-loop_NTPase"/>
</dbReference>
<dbReference type="RefSeq" id="WP_051801962.1">
    <property type="nucleotide sequence ID" value="NZ_AP023354.1"/>
</dbReference>
<dbReference type="InterPro" id="IPR006073">
    <property type="entry name" value="GTP-bd"/>
</dbReference>
<keyword evidence="2" id="KW-0472">Membrane</keyword>
<feature type="compositionally biased region" description="Low complexity" evidence="1">
    <location>
        <begin position="312"/>
        <end position="324"/>
    </location>
</feature>
<proteinExistence type="predicted"/>
<feature type="compositionally biased region" description="Polar residues" evidence="1">
    <location>
        <begin position="170"/>
        <end position="187"/>
    </location>
</feature>
<dbReference type="AlphaFoldDB" id="A0A810KX78"/>
<dbReference type="PANTHER" id="PTHR42698">
    <property type="entry name" value="GTPASE ERA"/>
    <property type="match status" value="1"/>
</dbReference>
<dbReference type="GO" id="GO:0000028">
    <property type="term" value="P:ribosomal small subunit assembly"/>
    <property type="evidence" value="ECO:0007669"/>
    <property type="project" value="TreeGrafter"/>
</dbReference>
<protein>
    <recommendedName>
        <fullName evidence="3">G domain-containing protein</fullName>
    </recommendedName>
</protein>
<feature type="region of interest" description="Disordered" evidence="1">
    <location>
        <begin position="830"/>
        <end position="946"/>
    </location>
</feature>
<feature type="compositionally biased region" description="Basic residues" evidence="1">
    <location>
        <begin position="66"/>
        <end position="77"/>
    </location>
</feature>
<dbReference type="Proteomes" id="UP000680750">
    <property type="component" value="Chromosome"/>
</dbReference>
<accession>A0A810KX78</accession>
<keyword evidence="2" id="KW-0812">Transmembrane</keyword>
<keyword evidence="5" id="KW-1185">Reference proteome</keyword>
<sequence>MSRPEAARTGADDDADPEMTAWIQQLASDEPLPDPHRPAADAAAEPAATPAPDAVEPTAVPDRAGRAHRGSHRRGGRTRAAASGATRPDGIPTEATAGDGPAAPTAGTVTDHGTDRPTPDGGEPAATGAADGSIAVEPQHPADRAHHPAGPARYPTGTAQHPTDTRQRPDNTAQHPTGTPQHPTSAAQHPAATAPHSDDAAQRPAYDAMHRASGAAPHPAGLTEHHLAGPRGADSETGSASDGSARHPVDPATQGATETTWAASALDGGSEPSLPVPTDPAQPATPGGGAAGRAATGDPATHHGPAGQTRHQAGIAAAGRQATAEPAERTDDIGPAAQVTARQTRNPAGIDAARDKATAEPAQRGDGTAEQQIVAGQIRHQAGIAAAGHEVTAEPAQRRDGIDAAPHQGPAGQPRYQGGIAATGQQVTAEAGGHRRGTGAVDPTTQPTSDGDAGPETTQDPAVPQEVPLGDLPARLRALGEFAAATGTRVDADRLAPVHALLARADERLALSERHTVVVLAGTTGSGKSRLFNALTGLDLSRVGARRPTTADPHACIWEPAGTGPLLDWLGVPPENRTERESVLDGDAQRALHGLVLIDMPDFDSIERGHRPMVERLIGSADMVLWVLDPQKYADRTVHERYLSSLADRDAALTVVLNQVDRLPESDVDQLAADLRRLLAEDGLAAVPVHLASARTGLGVAALRSALADAVASRQAATVRIAADLTATADGLVDLTDTEPPAGVAVDELADRLAAHVGVAGLVDAAEQDMRRRGRRATGWLFVRRALGGRNPDRILAQERYDLEWLDDTTPADPTAAGTAGAMAGVATAGAAASGGTGGPAHADRGTAGTAEPPAAKAGAARTAGPGTGAAGAADTRGAQAGSAPAAAANAGAGTTGPANSGGAPAGAAAELAVDRGPAVRPSGAGGRHEANDDATRPVPDREAPRRIGLGGVLRASLGPVLERLPAPWRDSLRAVLTEQVPTLAGRLAALPAQAARGTRPAWWTVLGVLQWVFGVGAVAGAAWLIAAAVSASVPDPGLAALWLLAGGVLAGVLASLVAVPLVRRAARNERSGVDAALRAAVAAAARDCVQAPVEGELTAYRAAHAALAAARGHR</sequence>
<feature type="compositionally biased region" description="Low complexity" evidence="1">
    <location>
        <begin position="40"/>
        <end position="61"/>
    </location>
</feature>
<feature type="compositionally biased region" description="Low complexity" evidence="1">
    <location>
        <begin position="78"/>
        <end position="110"/>
    </location>
</feature>
<gene>
    <name evidence="4" type="ORF">Asera_10570</name>
</gene>
<dbReference type="OrthoDB" id="974105at2"/>
<dbReference type="Pfam" id="PF01926">
    <property type="entry name" value="MMR_HSR1"/>
    <property type="match status" value="1"/>
</dbReference>